<reference evidence="1 2" key="1">
    <citation type="submission" date="2018-04" db="EMBL/GenBank/DDBJ databases">
        <title>Brenneria corticis sp.nov.</title>
        <authorList>
            <person name="Li Y."/>
        </authorList>
    </citation>
    <scope>NUCLEOTIDE SEQUENCE [LARGE SCALE GENOMIC DNA]</scope>
    <source>
        <strain evidence="1 2">CFCC 11842</strain>
    </source>
</reference>
<comment type="caution">
    <text evidence="1">The sequence shown here is derived from an EMBL/GenBank/DDBJ whole genome shotgun (WGS) entry which is preliminary data.</text>
</comment>
<dbReference type="Proteomes" id="UP000296159">
    <property type="component" value="Unassembled WGS sequence"/>
</dbReference>
<name>A0A2U1U5I5_9GAMM</name>
<dbReference type="EMBL" id="QDKH01000008">
    <property type="protein sequence ID" value="PWC16892.1"/>
    <property type="molecule type" value="Genomic_DNA"/>
</dbReference>
<evidence type="ECO:0008006" key="3">
    <source>
        <dbReference type="Google" id="ProtNLM"/>
    </source>
</evidence>
<dbReference type="RefSeq" id="WP_136166133.1">
    <property type="nucleotide sequence ID" value="NZ_KZ819076.1"/>
</dbReference>
<proteinExistence type="predicted"/>
<gene>
    <name evidence="1" type="ORF">DDT56_09160</name>
</gene>
<accession>A0A2U1U5I5</accession>
<protein>
    <recommendedName>
        <fullName evidence="3">Type II toxin-antitoxin system RelE/ParE family toxin</fullName>
    </recommendedName>
</protein>
<dbReference type="AlphaFoldDB" id="A0A2U1U5I5"/>
<sequence length="116" mass="13334">MNKMVVLAQTAFDSLREIEFYKSAIIGPQQAAIFVDNLIDRSVASISRSPALYKFNPDLADKGIQVREWLDIHHGYRCFYDDRGPEIEILLYASTRQDFEAALYRHSIIYADSSIE</sequence>
<evidence type="ECO:0000313" key="1">
    <source>
        <dbReference type="EMBL" id="PWC16892.1"/>
    </source>
</evidence>
<dbReference type="Gene3D" id="3.30.2310.20">
    <property type="entry name" value="RelE-like"/>
    <property type="match status" value="1"/>
</dbReference>
<organism evidence="1 2">
    <name type="scientific">Brenneria corticis</name>
    <dbReference type="NCBI Taxonomy" id="2173106"/>
    <lineage>
        <taxon>Bacteria</taxon>
        <taxon>Pseudomonadati</taxon>
        <taxon>Pseudomonadota</taxon>
        <taxon>Gammaproteobacteria</taxon>
        <taxon>Enterobacterales</taxon>
        <taxon>Pectobacteriaceae</taxon>
        <taxon>Brenneria</taxon>
    </lineage>
</organism>
<dbReference type="InterPro" id="IPR035093">
    <property type="entry name" value="RelE/ParE_toxin_dom_sf"/>
</dbReference>
<evidence type="ECO:0000313" key="2">
    <source>
        <dbReference type="Proteomes" id="UP000296159"/>
    </source>
</evidence>
<keyword evidence="2" id="KW-1185">Reference proteome</keyword>